<dbReference type="SMART" id="SM00091">
    <property type="entry name" value="PAS"/>
    <property type="match status" value="1"/>
</dbReference>
<dbReference type="SUPFAM" id="SSF55785">
    <property type="entry name" value="PYP-like sensor domain (PAS domain)"/>
    <property type="match status" value="1"/>
</dbReference>
<dbReference type="EC" id="2.7.13.3" evidence="2"/>
<dbReference type="PANTHER" id="PTHR45453:SF1">
    <property type="entry name" value="PHOSPHATE REGULON SENSOR PROTEIN PHOR"/>
    <property type="match status" value="1"/>
</dbReference>
<evidence type="ECO:0000256" key="7">
    <source>
        <dbReference type="ARBA" id="ARBA00023136"/>
    </source>
</evidence>
<keyword evidence="4" id="KW-0808">Transferase</keyword>
<dbReference type="Gene3D" id="3.30.450.20">
    <property type="entry name" value="PAS domain"/>
    <property type="match status" value="1"/>
</dbReference>
<dbReference type="PROSITE" id="PS50112">
    <property type="entry name" value="PAS"/>
    <property type="match status" value="1"/>
</dbReference>
<dbReference type="GO" id="GO:0016036">
    <property type="term" value="P:cellular response to phosphate starvation"/>
    <property type="evidence" value="ECO:0007669"/>
    <property type="project" value="TreeGrafter"/>
</dbReference>
<proteinExistence type="predicted"/>
<keyword evidence="7" id="KW-0472">Membrane</keyword>
<dbReference type="SMART" id="SM00065">
    <property type="entry name" value="GAF"/>
    <property type="match status" value="1"/>
</dbReference>
<keyword evidence="5" id="KW-0418">Kinase</keyword>
<evidence type="ECO:0000256" key="5">
    <source>
        <dbReference type="ARBA" id="ARBA00022777"/>
    </source>
</evidence>
<dbReference type="InterPro" id="IPR003018">
    <property type="entry name" value="GAF"/>
</dbReference>
<comment type="caution">
    <text evidence="9">The sequence shown here is derived from an EMBL/GenBank/DDBJ whole genome shotgun (WGS) entry which is preliminary data.</text>
</comment>
<evidence type="ECO:0000256" key="4">
    <source>
        <dbReference type="ARBA" id="ARBA00022679"/>
    </source>
</evidence>
<dbReference type="InterPro" id="IPR013656">
    <property type="entry name" value="PAS_4"/>
</dbReference>
<feature type="domain" description="PAS" evidence="8">
    <location>
        <begin position="197"/>
        <end position="245"/>
    </location>
</feature>
<dbReference type="Pfam" id="PF08448">
    <property type="entry name" value="PAS_4"/>
    <property type="match status" value="1"/>
</dbReference>
<dbReference type="NCBIfam" id="TIGR00229">
    <property type="entry name" value="sensory_box"/>
    <property type="match status" value="1"/>
</dbReference>
<dbReference type="EMBL" id="LJCR01000646">
    <property type="protein sequence ID" value="KPV52141.1"/>
    <property type="molecule type" value="Genomic_DNA"/>
</dbReference>
<reference evidence="9 10" key="1">
    <citation type="submission" date="2015-09" db="EMBL/GenBank/DDBJ databases">
        <title>Draft genome sequence of Kouleothrix aurantiaca JCM 19913.</title>
        <authorList>
            <person name="Hemp J."/>
        </authorList>
    </citation>
    <scope>NUCLEOTIDE SEQUENCE [LARGE SCALE GENOMIC DNA]</scope>
    <source>
        <strain evidence="9 10">COM-B</strain>
    </source>
</reference>
<comment type="catalytic activity">
    <reaction evidence="1">
        <text>ATP + protein L-histidine = ADP + protein N-phospho-L-histidine.</text>
        <dbReference type="EC" id="2.7.13.3"/>
    </reaction>
</comment>
<dbReference type="PANTHER" id="PTHR45453">
    <property type="entry name" value="PHOSPHATE REGULON SENSOR PROTEIN PHOR"/>
    <property type="match status" value="1"/>
</dbReference>
<gene>
    <name evidence="9" type="ORF">SE17_17250</name>
</gene>
<dbReference type="InterPro" id="IPR003661">
    <property type="entry name" value="HisK_dim/P_dom"/>
</dbReference>
<dbReference type="GO" id="GO:0004721">
    <property type="term" value="F:phosphoprotein phosphatase activity"/>
    <property type="evidence" value="ECO:0007669"/>
    <property type="project" value="TreeGrafter"/>
</dbReference>
<dbReference type="Proteomes" id="UP000050509">
    <property type="component" value="Unassembled WGS sequence"/>
</dbReference>
<evidence type="ECO:0000256" key="3">
    <source>
        <dbReference type="ARBA" id="ARBA00022553"/>
    </source>
</evidence>
<dbReference type="InterPro" id="IPR050351">
    <property type="entry name" value="BphY/WalK/GraS-like"/>
</dbReference>
<name>A0A0N8PSA0_9CHLR</name>
<dbReference type="SUPFAM" id="SSF47384">
    <property type="entry name" value="Homodimeric domain of signal transducing histidine kinase"/>
    <property type="match status" value="1"/>
</dbReference>
<keyword evidence="6" id="KW-0902">Two-component regulatory system</keyword>
<keyword evidence="3" id="KW-0597">Phosphoprotein</keyword>
<dbReference type="Pfam" id="PF13185">
    <property type="entry name" value="GAF_2"/>
    <property type="match status" value="1"/>
</dbReference>
<dbReference type="Gene3D" id="1.10.287.130">
    <property type="match status" value="1"/>
</dbReference>
<evidence type="ECO:0000256" key="1">
    <source>
        <dbReference type="ARBA" id="ARBA00000085"/>
    </source>
</evidence>
<dbReference type="InterPro" id="IPR000014">
    <property type="entry name" value="PAS"/>
</dbReference>
<evidence type="ECO:0000313" key="9">
    <source>
        <dbReference type="EMBL" id="KPV52141.1"/>
    </source>
</evidence>
<dbReference type="SUPFAM" id="SSF55781">
    <property type="entry name" value="GAF domain-like"/>
    <property type="match status" value="1"/>
</dbReference>
<dbReference type="AlphaFoldDB" id="A0A0N8PSA0"/>
<evidence type="ECO:0000259" key="8">
    <source>
        <dbReference type="PROSITE" id="PS50112"/>
    </source>
</evidence>
<dbReference type="Gene3D" id="3.30.450.40">
    <property type="match status" value="1"/>
</dbReference>
<evidence type="ECO:0000313" key="10">
    <source>
        <dbReference type="Proteomes" id="UP000050509"/>
    </source>
</evidence>
<dbReference type="GO" id="GO:0000155">
    <property type="term" value="F:phosphorelay sensor kinase activity"/>
    <property type="evidence" value="ECO:0007669"/>
    <property type="project" value="InterPro"/>
</dbReference>
<sequence>MPRRIVRPISSLENQLHELDSAALAQQVRSLLVEAQALSARLAALNEVTLAMQSDLSFEGVLQVVTREARWLLDFQYCSVALSSSDGASYQEVALLGEQDDARRRVYAREAGAIGQSLVNGHALIVHELSKADAPAGMRSALIVPLRNGGSDIGTLNFYANRPRHYTQADLRFASTFAGQVAAALQNSRMFASVQQARNDLRTVLESISDAVLVIDADARVRLINRSAQRMFSVPEKGIVGRPALWFRRVRYTRERRLIPAETFRELVQAWQAQPRVARTGICQLADGRHFEWAYAPLRGLGVAAGAVVSFRDISARVELEQMRDDMLHMLVHDLRTPLTGVIMGIDMLMMPGDFVPPDERQALLAQTYRAAESLLEQLNT</sequence>
<evidence type="ECO:0000256" key="2">
    <source>
        <dbReference type="ARBA" id="ARBA00012438"/>
    </source>
</evidence>
<dbReference type="CDD" id="cd00082">
    <property type="entry name" value="HisKA"/>
    <property type="match status" value="1"/>
</dbReference>
<keyword evidence="10" id="KW-1185">Reference proteome</keyword>
<accession>A0A0N8PSA0</accession>
<dbReference type="Pfam" id="PF00512">
    <property type="entry name" value="HisKA"/>
    <property type="match status" value="1"/>
</dbReference>
<dbReference type="GO" id="GO:0005886">
    <property type="term" value="C:plasma membrane"/>
    <property type="evidence" value="ECO:0007669"/>
    <property type="project" value="TreeGrafter"/>
</dbReference>
<protein>
    <recommendedName>
        <fullName evidence="2">histidine kinase</fullName>
        <ecNumber evidence="2">2.7.13.3</ecNumber>
    </recommendedName>
</protein>
<evidence type="ECO:0000256" key="6">
    <source>
        <dbReference type="ARBA" id="ARBA00023012"/>
    </source>
</evidence>
<feature type="non-terminal residue" evidence="9">
    <location>
        <position position="381"/>
    </location>
</feature>
<dbReference type="InterPro" id="IPR029016">
    <property type="entry name" value="GAF-like_dom_sf"/>
</dbReference>
<organism evidence="9 10">
    <name type="scientific">Kouleothrix aurantiaca</name>
    <dbReference type="NCBI Taxonomy" id="186479"/>
    <lineage>
        <taxon>Bacteria</taxon>
        <taxon>Bacillati</taxon>
        <taxon>Chloroflexota</taxon>
        <taxon>Chloroflexia</taxon>
        <taxon>Chloroflexales</taxon>
        <taxon>Roseiflexineae</taxon>
        <taxon>Roseiflexaceae</taxon>
        <taxon>Kouleothrix</taxon>
    </lineage>
</organism>
<dbReference type="InterPro" id="IPR035965">
    <property type="entry name" value="PAS-like_dom_sf"/>
</dbReference>
<dbReference type="InterPro" id="IPR036097">
    <property type="entry name" value="HisK_dim/P_sf"/>
</dbReference>